<feature type="transmembrane region" description="Helical" evidence="7">
    <location>
        <begin position="465"/>
        <end position="487"/>
    </location>
</feature>
<dbReference type="AlphaFoldDB" id="A0A819ZVM2"/>
<evidence type="ECO:0000256" key="6">
    <source>
        <dbReference type="ARBA" id="ARBA00023136"/>
    </source>
</evidence>
<comment type="subcellular location">
    <subcellularLocation>
        <location evidence="1">Cell membrane</location>
        <topology evidence="1">Multi-pass membrane protein</topology>
    </subcellularLocation>
</comment>
<comment type="similarity">
    <text evidence="2">Belongs to the TMEM8 family.</text>
</comment>
<dbReference type="Proteomes" id="UP000663868">
    <property type="component" value="Unassembled WGS sequence"/>
</dbReference>
<keyword evidence="3" id="KW-1003">Cell membrane</keyword>
<evidence type="ECO:0000313" key="9">
    <source>
        <dbReference type="Proteomes" id="UP000663868"/>
    </source>
</evidence>
<feature type="transmembrane region" description="Helical" evidence="7">
    <location>
        <begin position="441"/>
        <end position="459"/>
    </location>
</feature>
<dbReference type="InterPro" id="IPR021910">
    <property type="entry name" value="NGX6/PGAP6/MYMK"/>
</dbReference>
<evidence type="ECO:0000256" key="3">
    <source>
        <dbReference type="ARBA" id="ARBA00022475"/>
    </source>
</evidence>
<gene>
    <name evidence="8" type="ORF">KXQ929_LOCUS38273</name>
</gene>
<feature type="non-terminal residue" evidence="8">
    <location>
        <position position="1"/>
    </location>
</feature>
<dbReference type="GO" id="GO:0005886">
    <property type="term" value="C:plasma membrane"/>
    <property type="evidence" value="ECO:0007669"/>
    <property type="project" value="UniProtKB-SubCell"/>
</dbReference>
<keyword evidence="4 7" id="KW-0812">Transmembrane</keyword>
<feature type="transmembrane region" description="Helical" evidence="7">
    <location>
        <begin position="499"/>
        <end position="520"/>
    </location>
</feature>
<keyword evidence="5 7" id="KW-1133">Transmembrane helix</keyword>
<evidence type="ECO:0000256" key="7">
    <source>
        <dbReference type="SAM" id="Phobius"/>
    </source>
</evidence>
<dbReference type="PANTHER" id="PTHR14319">
    <property type="entry name" value="FIVE-SPAN TRANSMEMBRANE PROTEIN M83"/>
    <property type="match status" value="1"/>
</dbReference>
<protein>
    <submittedName>
        <fullName evidence="8">Uncharacterized protein</fullName>
    </submittedName>
</protein>
<organism evidence="8 9">
    <name type="scientific">Adineta steineri</name>
    <dbReference type="NCBI Taxonomy" id="433720"/>
    <lineage>
        <taxon>Eukaryota</taxon>
        <taxon>Metazoa</taxon>
        <taxon>Spiralia</taxon>
        <taxon>Gnathifera</taxon>
        <taxon>Rotifera</taxon>
        <taxon>Eurotatoria</taxon>
        <taxon>Bdelloidea</taxon>
        <taxon>Adinetida</taxon>
        <taxon>Adinetidae</taxon>
        <taxon>Adineta</taxon>
    </lineage>
</organism>
<comment type="caution">
    <text evidence="8">The sequence shown here is derived from an EMBL/GenBank/DDBJ whole genome shotgun (WGS) entry which is preliminary data.</text>
</comment>
<reference evidence="8" key="1">
    <citation type="submission" date="2021-02" db="EMBL/GenBank/DDBJ databases">
        <authorList>
            <person name="Nowell W R."/>
        </authorList>
    </citation>
    <scope>NUCLEOTIDE SEQUENCE</scope>
</reference>
<feature type="transmembrane region" description="Helical" evidence="7">
    <location>
        <begin position="526"/>
        <end position="544"/>
    </location>
</feature>
<sequence>MVFVERPPINIKSRTSSSSCNIYLTNWLNYLTVPVSLTLTTDQPLQIVLSNYTTFVYASYYTTIGNSRFTILSEWSSNCDLIILARINGLPNSSQYDYRTVCKNGTCSIEIDQIAAHIWIYFQISITNLSCINNPIHGIMIIHATECSFHSNNNNCIQSYPTRRIMFNYYYDYLYVPSYTNNSINTIVLDRNNLSIYSYEFIVDDRNIGGTIHLDFETHIKSSLSSSVTVNILGCLSKNQPRRYNVCENDYKILIDKNSSTIRSLPYPEMALWYLTFEYICNGSNNECDNKSMSITFQVSSSQCTRQKCGLYGICRIITSPQQNMYSTCACVAAPLGYRGYGCTDNTYARVSRYLPSVLFLTLSNLMFIPAIILAIYYRLYIEALVYFFNMFFSTFYHACDQEIRRFCIFKYDGLQLSDFVTSYSSFIITLITMSILSRSIKAFLFILGILLCVVFNSRDRFDNIQFMTLLIITSGFTILTWIVVSIKERRVQPSCKKLLCIAPGFILSIAGIILFVFVATDDNYWYTHSLWHIFMAISILFFLPQRIGQKKRSNTSTELTRVTPVGIINEGVLLPDVE</sequence>
<evidence type="ECO:0000256" key="1">
    <source>
        <dbReference type="ARBA" id="ARBA00004651"/>
    </source>
</evidence>
<proteinExistence type="inferred from homology"/>
<evidence type="ECO:0000256" key="2">
    <source>
        <dbReference type="ARBA" id="ARBA00005542"/>
    </source>
</evidence>
<name>A0A819ZVM2_9BILA</name>
<keyword evidence="6 7" id="KW-0472">Membrane</keyword>
<dbReference type="PANTHER" id="PTHR14319:SF3">
    <property type="entry name" value="TRANSMEMBRANE PROTEIN-LIKE PROTEIN"/>
    <property type="match status" value="1"/>
</dbReference>
<evidence type="ECO:0000256" key="5">
    <source>
        <dbReference type="ARBA" id="ARBA00022989"/>
    </source>
</evidence>
<evidence type="ECO:0000313" key="8">
    <source>
        <dbReference type="EMBL" id="CAF4168943.1"/>
    </source>
</evidence>
<evidence type="ECO:0000256" key="4">
    <source>
        <dbReference type="ARBA" id="ARBA00022692"/>
    </source>
</evidence>
<dbReference type="EMBL" id="CAJOBB010006727">
    <property type="protein sequence ID" value="CAF4168943.1"/>
    <property type="molecule type" value="Genomic_DNA"/>
</dbReference>
<feature type="transmembrane region" description="Helical" evidence="7">
    <location>
        <begin position="358"/>
        <end position="378"/>
    </location>
</feature>
<accession>A0A819ZVM2</accession>
<dbReference type="Pfam" id="PF12036">
    <property type="entry name" value="DUF3522"/>
    <property type="match status" value="1"/>
</dbReference>